<evidence type="ECO:0000313" key="9">
    <source>
        <dbReference type="EMBL" id="MDL0088045.1"/>
    </source>
</evidence>
<feature type="transmembrane region" description="Helical" evidence="7">
    <location>
        <begin position="78"/>
        <end position="97"/>
    </location>
</feature>
<dbReference type="RefSeq" id="WP_284936572.1">
    <property type="nucleotide sequence ID" value="NZ_JANURM010000001.1"/>
</dbReference>
<dbReference type="PANTHER" id="PTHR43266:SF2">
    <property type="entry name" value="MAJOR FACILITATOR SUPERFAMILY (MFS) PROFILE DOMAIN-CONTAINING PROTEIN"/>
    <property type="match status" value="1"/>
</dbReference>
<feature type="transmembrane region" description="Helical" evidence="7">
    <location>
        <begin position="20"/>
        <end position="40"/>
    </location>
</feature>
<evidence type="ECO:0000256" key="1">
    <source>
        <dbReference type="ARBA" id="ARBA00004651"/>
    </source>
</evidence>
<reference evidence="8" key="2">
    <citation type="journal article" date="2023" name="Microorganisms">
        <title>Isolation and Genomic Characteristics of Cat-Borne Campylobacter felis sp. nov. and Sheep-Borne Campylobacter ovis sp. nov.</title>
        <authorList>
            <person name="Wang H."/>
            <person name="Li Y."/>
            <person name="Gu Y."/>
            <person name="Zhou G."/>
            <person name="Chen X."/>
            <person name="Zhang X."/>
            <person name="Shao Z."/>
            <person name="Zhang J."/>
            <person name="Zhang M."/>
        </authorList>
    </citation>
    <scope>NUCLEOTIDE SEQUENCE</scope>
    <source>
        <strain evidence="8">PS10</strain>
    </source>
</reference>
<feature type="transmembrane region" description="Helical" evidence="7">
    <location>
        <begin position="218"/>
        <end position="242"/>
    </location>
</feature>
<keyword evidence="5 7" id="KW-1133">Transmembrane helix</keyword>
<keyword evidence="2" id="KW-0813">Transport</keyword>
<feature type="transmembrane region" description="Helical" evidence="7">
    <location>
        <begin position="172"/>
        <end position="191"/>
    </location>
</feature>
<protein>
    <submittedName>
        <fullName evidence="8">MFS transporter</fullName>
    </submittedName>
</protein>
<dbReference type="SUPFAM" id="SSF103473">
    <property type="entry name" value="MFS general substrate transporter"/>
    <property type="match status" value="1"/>
</dbReference>
<feature type="transmembrane region" description="Helical" evidence="7">
    <location>
        <begin position="143"/>
        <end position="166"/>
    </location>
</feature>
<dbReference type="Proteomes" id="UP001173801">
    <property type="component" value="Unassembled WGS sequence"/>
</dbReference>
<feature type="transmembrane region" description="Helical" evidence="7">
    <location>
        <begin position="46"/>
        <end position="71"/>
    </location>
</feature>
<dbReference type="EMBL" id="JANURM010000001">
    <property type="protein sequence ID" value="MDL0087834.1"/>
    <property type="molecule type" value="Genomic_DNA"/>
</dbReference>
<keyword evidence="3" id="KW-1003">Cell membrane</keyword>
<proteinExistence type="predicted"/>
<dbReference type="InterPro" id="IPR036259">
    <property type="entry name" value="MFS_trans_sf"/>
</dbReference>
<evidence type="ECO:0000256" key="6">
    <source>
        <dbReference type="ARBA" id="ARBA00023136"/>
    </source>
</evidence>
<name>A0ABT7HLG8_9BACT</name>
<comment type="subcellular location">
    <subcellularLocation>
        <location evidence="1">Cell membrane</location>
        <topology evidence="1">Multi-pass membrane protein</topology>
    </subcellularLocation>
</comment>
<dbReference type="InterPro" id="IPR011701">
    <property type="entry name" value="MFS"/>
</dbReference>
<feature type="transmembrane region" description="Helical" evidence="7">
    <location>
        <begin position="341"/>
        <end position="362"/>
    </location>
</feature>
<feature type="transmembrane region" description="Helical" evidence="7">
    <location>
        <begin position="103"/>
        <end position="123"/>
    </location>
</feature>
<dbReference type="Gene3D" id="1.20.1250.20">
    <property type="entry name" value="MFS general substrate transporter like domains"/>
    <property type="match status" value="1"/>
</dbReference>
<evidence type="ECO:0000256" key="4">
    <source>
        <dbReference type="ARBA" id="ARBA00022692"/>
    </source>
</evidence>
<comment type="caution">
    <text evidence="8">The sequence shown here is derived from an EMBL/GenBank/DDBJ whole genome shotgun (WGS) entry which is preliminary data.</text>
</comment>
<dbReference type="PANTHER" id="PTHR43266">
    <property type="entry name" value="MACROLIDE-EFFLUX PROTEIN"/>
    <property type="match status" value="1"/>
</dbReference>
<evidence type="ECO:0000256" key="2">
    <source>
        <dbReference type="ARBA" id="ARBA00022448"/>
    </source>
</evidence>
<evidence type="ECO:0000256" key="5">
    <source>
        <dbReference type="ARBA" id="ARBA00022989"/>
    </source>
</evidence>
<reference evidence="8" key="1">
    <citation type="submission" date="2022-08" db="EMBL/GenBank/DDBJ databases">
        <authorList>
            <person name="Wang H."/>
        </authorList>
    </citation>
    <scope>NUCLEOTIDE SEQUENCE</scope>
    <source>
        <strain evidence="8">PS10</strain>
    </source>
</reference>
<feature type="transmembrane region" description="Helical" evidence="7">
    <location>
        <begin position="368"/>
        <end position="388"/>
    </location>
</feature>
<evidence type="ECO:0000313" key="10">
    <source>
        <dbReference type="Proteomes" id="UP001173801"/>
    </source>
</evidence>
<sequence>MQKYILLLKKDRNFRIISIVQLICYFAAWFSHTGIFTLLIKLNAPIWVITISAAMAFLPGIILAPFSGILIDKFSPKPMLLTMTLVEAISVLMLLFIDSLSLLWLLLTLIFIRMGVGTIYFQAEMSLLPKILNENELKLANEIHSIIWAVAYSAGMGLAGIFIHFFGIKMAFLFDFCLYLVGFYFLFGLKVPSLVKNAPQKAITMLKEGLNYIKKHRLILHLLVLHAFVGITAYDALIALLADYKYAHLLSVSLVIGLTNASRAVALMIAPAILSRFITKENLSYFYVFQGLGIIIWAILQFNFYSGFIGMFCAGFFTSTLWSFTYTLILQNCDEKFYGRVIAYNDMIFLAFSTLTSLFIGFLFKNGIALWAITALMGVAFFIGAFYYHKISKIYDIKG</sequence>
<feature type="transmembrane region" description="Helical" evidence="7">
    <location>
        <begin position="308"/>
        <end position="329"/>
    </location>
</feature>
<dbReference type="CDD" id="cd06173">
    <property type="entry name" value="MFS_MefA_like"/>
    <property type="match status" value="1"/>
</dbReference>
<feature type="transmembrane region" description="Helical" evidence="7">
    <location>
        <begin position="248"/>
        <end position="273"/>
    </location>
</feature>
<keyword evidence="4 7" id="KW-0812">Transmembrane</keyword>
<accession>A0ABT7HLG8</accession>
<organism evidence="8 10">
    <name type="scientific">Campylobacter gastrosuis</name>
    <dbReference type="NCBI Taxonomy" id="2974576"/>
    <lineage>
        <taxon>Bacteria</taxon>
        <taxon>Pseudomonadati</taxon>
        <taxon>Campylobacterota</taxon>
        <taxon>Epsilonproteobacteria</taxon>
        <taxon>Campylobacterales</taxon>
        <taxon>Campylobacteraceae</taxon>
        <taxon>Campylobacter</taxon>
    </lineage>
</organism>
<evidence type="ECO:0000313" key="8">
    <source>
        <dbReference type="EMBL" id="MDL0087834.1"/>
    </source>
</evidence>
<gene>
    <name evidence="8" type="ORF">NYG85_00400</name>
    <name evidence="9" type="ORF">NYG85_01475</name>
</gene>
<feature type="transmembrane region" description="Helical" evidence="7">
    <location>
        <begin position="285"/>
        <end position="302"/>
    </location>
</feature>
<evidence type="ECO:0000256" key="3">
    <source>
        <dbReference type="ARBA" id="ARBA00022475"/>
    </source>
</evidence>
<keyword evidence="6 7" id="KW-0472">Membrane</keyword>
<dbReference type="Pfam" id="PF07690">
    <property type="entry name" value="MFS_1"/>
    <property type="match status" value="1"/>
</dbReference>
<dbReference type="EMBL" id="JANURM010000001">
    <property type="protein sequence ID" value="MDL0088045.1"/>
    <property type="molecule type" value="Genomic_DNA"/>
</dbReference>
<keyword evidence="10" id="KW-1185">Reference proteome</keyword>
<evidence type="ECO:0000256" key="7">
    <source>
        <dbReference type="SAM" id="Phobius"/>
    </source>
</evidence>